<evidence type="ECO:0000256" key="1">
    <source>
        <dbReference type="ARBA" id="ARBA00002868"/>
    </source>
</evidence>
<dbReference type="EMBL" id="AKKU01000009">
    <property type="protein sequence ID" value="EIW89981.1"/>
    <property type="molecule type" value="Genomic_DNA"/>
</dbReference>
<proteinExistence type="inferred from homology"/>
<dbReference type="AlphaFoldDB" id="I8U9M3"/>
<evidence type="ECO:0000256" key="3">
    <source>
        <dbReference type="ARBA" id="ARBA00015716"/>
    </source>
</evidence>
<keyword evidence="7" id="KW-1185">Reference proteome</keyword>
<protein>
    <recommendedName>
        <fullName evidence="3">Large ribosomal RNA subunit accumulation protein YceD</fullName>
    </recommendedName>
    <alternativeName>
        <fullName evidence="5">23S rRNA accumulation protein YceD</fullName>
    </alternativeName>
</protein>
<comment type="similarity">
    <text evidence="2">Belongs to the DUF177 domain family.</text>
</comment>
<organism evidence="6 7">
    <name type="scientific">Alishewanella agri BL06</name>
    <dbReference type="NCBI Taxonomy" id="1195246"/>
    <lineage>
        <taxon>Bacteria</taxon>
        <taxon>Pseudomonadati</taxon>
        <taxon>Pseudomonadota</taxon>
        <taxon>Gammaproteobacteria</taxon>
        <taxon>Alteromonadales</taxon>
        <taxon>Alteromonadaceae</taxon>
        <taxon>Alishewanella</taxon>
    </lineage>
</organism>
<evidence type="ECO:0000256" key="2">
    <source>
        <dbReference type="ARBA" id="ARBA00010740"/>
    </source>
</evidence>
<keyword evidence="4" id="KW-0690">Ribosome biogenesis</keyword>
<gene>
    <name evidence="6" type="ORF">AGRI_03774</name>
</gene>
<dbReference type="Pfam" id="PF02620">
    <property type="entry name" value="YceD"/>
    <property type="match status" value="1"/>
</dbReference>
<dbReference type="PATRIC" id="fig|1195246.3.peg.737"/>
<evidence type="ECO:0000313" key="6">
    <source>
        <dbReference type="EMBL" id="EIW89981.1"/>
    </source>
</evidence>
<dbReference type="Proteomes" id="UP000035062">
    <property type="component" value="Unassembled WGS sequence"/>
</dbReference>
<dbReference type="InterPro" id="IPR003772">
    <property type="entry name" value="YceD"/>
</dbReference>
<dbReference type="GO" id="GO:0005829">
    <property type="term" value="C:cytosol"/>
    <property type="evidence" value="ECO:0007669"/>
    <property type="project" value="TreeGrafter"/>
</dbReference>
<dbReference type="PANTHER" id="PTHR38099">
    <property type="entry name" value="LARGE RIBOSOMAL RNA SUBUNIT ACCUMULATION PROTEIN YCED"/>
    <property type="match status" value="1"/>
</dbReference>
<dbReference type="PANTHER" id="PTHR38099:SF1">
    <property type="entry name" value="LARGE RIBOSOMAL RNA SUBUNIT ACCUMULATION PROTEIN YCED"/>
    <property type="match status" value="1"/>
</dbReference>
<accession>I8U9M3</accession>
<dbReference type="NCBIfam" id="NF008395">
    <property type="entry name" value="PRK11193.1"/>
    <property type="match status" value="1"/>
</dbReference>
<dbReference type="GO" id="GO:0042254">
    <property type="term" value="P:ribosome biogenesis"/>
    <property type="evidence" value="ECO:0007669"/>
    <property type="project" value="UniProtKB-KW"/>
</dbReference>
<dbReference type="STRING" id="1195246.AGRI_03774"/>
<sequence>MRPHYNAKPRYSPESCEKYVKKPAEPFDTLGLLLYDARLMQKVKIPVTLDPVKAAQKRSDYEGIIVLSTLSRLSESLLSNDGDVTVRIECGTDQQGLTVLQGTATCLVSVKCERCGEAMPLTLDCSFAYTPVNGDDDAALELIPERYDVIERNEHGEINLRQLIEDELILTLPLFPMHAPEDCSVKPESMSFGDIGPEPEKPNPFAVLQELKKK</sequence>
<name>I8U9M3_9ALTE</name>
<comment type="function">
    <text evidence="1">Plays a role in synthesis, processing and/or stability of 23S rRNA.</text>
</comment>
<evidence type="ECO:0000313" key="7">
    <source>
        <dbReference type="Proteomes" id="UP000035062"/>
    </source>
</evidence>
<evidence type="ECO:0000256" key="5">
    <source>
        <dbReference type="ARBA" id="ARBA00031841"/>
    </source>
</evidence>
<dbReference type="eggNOG" id="COG1399">
    <property type="taxonomic scope" value="Bacteria"/>
</dbReference>
<reference evidence="6 7" key="1">
    <citation type="journal article" date="2012" name="J. Bacteriol.">
        <title>Genome Sequence of Pectin-Degrading Alishewanella agri, Isolated from Landfill Soil.</title>
        <authorList>
            <person name="Kim J."/>
            <person name="Jung J."/>
            <person name="Sung J.S."/>
            <person name="Chun J."/>
            <person name="Park W."/>
        </authorList>
    </citation>
    <scope>NUCLEOTIDE SEQUENCE [LARGE SCALE GENOMIC DNA]</scope>
    <source>
        <strain evidence="6 7">BL06</strain>
    </source>
</reference>
<evidence type="ECO:0000256" key="4">
    <source>
        <dbReference type="ARBA" id="ARBA00022517"/>
    </source>
</evidence>
<comment type="caution">
    <text evidence="6">The sequence shown here is derived from an EMBL/GenBank/DDBJ whole genome shotgun (WGS) entry which is preliminary data.</text>
</comment>
<dbReference type="InterPro" id="IPR039255">
    <property type="entry name" value="YceD_bac"/>
</dbReference>